<keyword evidence="8" id="KW-1185">Reference proteome</keyword>
<proteinExistence type="predicted"/>
<feature type="transmembrane region" description="Helical" evidence="6">
    <location>
        <begin position="104"/>
        <end position="122"/>
    </location>
</feature>
<evidence type="ECO:0000256" key="6">
    <source>
        <dbReference type="SAM" id="Phobius"/>
    </source>
</evidence>
<sequence length="125" mass="13604">MQALLRLRRGTTTSVDRPPPRLSHTFRHGVLVNLLNPKVTLFFVAFLPQFVPPDLSATATRLHLVVLGAGFFVVALAMDVGYAMVGARLHRRSLSRQSGSSANWLGWIAGATYLTLGGWAALTAY</sequence>
<keyword evidence="4 6" id="KW-1133">Transmembrane helix</keyword>
<evidence type="ECO:0000313" key="8">
    <source>
        <dbReference type="Proteomes" id="UP000647017"/>
    </source>
</evidence>
<accession>A0ABQ4I272</accession>
<comment type="subcellular location">
    <subcellularLocation>
        <location evidence="1">Cell membrane</location>
        <topology evidence="1">Multi-pass membrane protein</topology>
    </subcellularLocation>
</comment>
<keyword evidence="5 6" id="KW-0472">Membrane</keyword>
<feature type="transmembrane region" description="Helical" evidence="6">
    <location>
        <begin position="62"/>
        <end position="83"/>
    </location>
</feature>
<dbReference type="InterPro" id="IPR001123">
    <property type="entry name" value="LeuE-type"/>
</dbReference>
<dbReference type="Pfam" id="PF01810">
    <property type="entry name" value="LysE"/>
    <property type="match status" value="1"/>
</dbReference>
<keyword evidence="2" id="KW-1003">Cell membrane</keyword>
<dbReference type="EMBL" id="BOOZ01000040">
    <property type="protein sequence ID" value="GIJ11951.1"/>
    <property type="molecule type" value="Genomic_DNA"/>
</dbReference>
<evidence type="ECO:0000256" key="3">
    <source>
        <dbReference type="ARBA" id="ARBA00022692"/>
    </source>
</evidence>
<comment type="caution">
    <text evidence="7">The sequence shown here is derived from an EMBL/GenBank/DDBJ whole genome shotgun (WGS) entry which is preliminary data.</text>
</comment>
<evidence type="ECO:0000256" key="1">
    <source>
        <dbReference type="ARBA" id="ARBA00004651"/>
    </source>
</evidence>
<name>A0ABQ4I272_9ACTN</name>
<dbReference type="Proteomes" id="UP000647017">
    <property type="component" value="Unassembled WGS sequence"/>
</dbReference>
<evidence type="ECO:0000256" key="2">
    <source>
        <dbReference type="ARBA" id="ARBA00022475"/>
    </source>
</evidence>
<keyword evidence="3 6" id="KW-0812">Transmembrane</keyword>
<feature type="transmembrane region" description="Helical" evidence="6">
    <location>
        <begin position="30"/>
        <end position="50"/>
    </location>
</feature>
<evidence type="ECO:0008006" key="9">
    <source>
        <dbReference type="Google" id="ProtNLM"/>
    </source>
</evidence>
<reference evidence="7 8" key="1">
    <citation type="submission" date="2021-01" db="EMBL/GenBank/DDBJ databases">
        <title>Whole genome shotgun sequence of Verrucosispora andamanensis NBRC 109075.</title>
        <authorList>
            <person name="Komaki H."/>
            <person name="Tamura T."/>
        </authorList>
    </citation>
    <scope>NUCLEOTIDE SEQUENCE [LARGE SCALE GENOMIC DNA]</scope>
    <source>
        <strain evidence="7 8">NBRC 109075</strain>
    </source>
</reference>
<gene>
    <name evidence="7" type="ORF">Van01_51650</name>
</gene>
<organism evidence="7 8">
    <name type="scientific">Micromonospora andamanensis</name>
    <dbReference type="NCBI Taxonomy" id="1287068"/>
    <lineage>
        <taxon>Bacteria</taxon>
        <taxon>Bacillati</taxon>
        <taxon>Actinomycetota</taxon>
        <taxon>Actinomycetes</taxon>
        <taxon>Micromonosporales</taxon>
        <taxon>Micromonosporaceae</taxon>
        <taxon>Micromonospora</taxon>
    </lineage>
</organism>
<evidence type="ECO:0000256" key="4">
    <source>
        <dbReference type="ARBA" id="ARBA00022989"/>
    </source>
</evidence>
<evidence type="ECO:0000256" key="5">
    <source>
        <dbReference type="ARBA" id="ARBA00023136"/>
    </source>
</evidence>
<evidence type="ECO:0000313" key="7">
    <source>
        <dbReference type="EMBL" id="GIJ11951.1"/>
    </source>
</evidence>
<protein>
    <recommendedName>
        <fullName evidence="9">LysE type translocator</fullName>
    </recommendedName>
</protein>